<dbReference type="EMBL" id="MPTB01000092">
    <property type="protein sequence ID" value="OMD35519.1"/>
    <property type="molecule type" value="Genomic_DNA"/>
</dbReference>
<accession>A0ABX3GRM8</accession>
<organism evidence="1 2">
    <name type="scientific">Paenibacillus borealis</name>
    <dbReference type="NCBI Taxonomy" id="160799"/>
    <lineage>
        <taxon>Bacteria</taxon>
        <taxon>Bacillati</taxon>
        <taxon>Bacillota</taxon>
        <taxon>Bacilli</taxon>
        <taxon>Bacillales</taxon>
        <taxon>Paenibacillaceae</taxon>
        <taxon>Paenibacillus</taxon>
    </lineage>
</organism>
<dbReference type="RefSeq" id="WP_076114564.1">
    <property type="nucleotide sequence ID" value="NZ_MPTB01000092.1"/>
</dbReference>
<dbReference type="Proteomes" id="UP000187412">
    <property type="component" value="Unassembled WGS sequence"/>
</dbReference>
<keyword evidence="2" id="KW-1185">Reference proteome</keyword>
<evidence type="ECO:0000313" key="1">
    <source>
        <dbReference type="EMBL" id="OMD35519.1"/>
    </source>
</evidence>
<reference evidence="1 2" key="1">
    <citation type="submission" date="2016-10" db="EMBL/GenBank/DDBJ databases">
        <title>Paenibacillus species isolates.</title>
        <authorList>
            <person name="Beno S.M."/>
        </authorList>
    </citation>
    <scope>NUCLEOTIDE SEQUENCE [LARGE SCALE GENOMIC DNA]</scope>
    <source>
        <strain evidence="1 2">FSL H7-0744</strain>
    </source>
</reference>
<protein>
    <submittedName>
        <fullName evidence="1">Uncharacterized protein</fullName>
    </submittedName>
</protein>
<evidence type="ECO:0000313" key="2">
    <source>
        <dbReference type="Proteomes" id="UP000187412"/>
    </source>
</evidence>
<proteinExistence type="predicted"/>
<name>A0ABX3GRM8_PAEBO</name>
<gene>
    <name evidence="1" type="ORF">BSK56_32920</name>
</gene>
<comment type="caution">
    <text evidence="1">The sequence shown here is derived from an EMBL/GenBank/DDBJ whole genome shotgun (WGS) entry which is preliminary data.</text>
</comment>
<sequence>MKHSLEVISKEIRSRVKAKFPVLLTNLAEELAYDFMFTPKYKITHEYDSPWDCSGMLIQENDLISVDDYYSVEDFFDEYTGQSTASYTSGIGFLHNSFGEKYEDVVRKFVFGCYIEVLSETDNNRLIQQLLAHGYDISGTENEDIIQAVTDYELFEEPFWYHLEIIERVKSLSLKMMVSRGKNGAIKKHHHQLARRREEDKKISFEQNEAYKIWNKLQKLFRLQKGYSLQKIEIKDYIMFSEFLEYNRIPNDEKTILAKYMGSKFSNKVCMCWKDGQGINYSD</sequence>